<protein>
    <submittedName>
        <fullName evidence="2">Uncharacterized protein</fullName>
    </submittedName>
</protein>
<gene>
    <name evidence="2" type="ORF">HXX76_006406</name>
</gene>
<keyword evidence="3" id="KW-1185">Reference proteome</keyword>
<dbReference type="OrthoDB" id="557812at2759"/>
<accession>A0A835W1A0</accession>
<feature type="region of interest" description="Disordered" evidence="1">
    <location>
        <begin position="1"/>
        <end position="20"/>
    </location>
</feature>
<reference evidence="2" key="1">
    <citation type="journal article" date="2020" name="bioRxiv">
        <title>Comparative genomics of Chlamydomonas.</title>
        <authorList>
            <person name="Craig R.J."/>
            <person name="Hasan A.R."/>
            <person name="Ness R.W."/>
            <person name="Keightley P.D."/>
        </authorList>
    </citation>
    <scope>NUCLEOTIDE SEQUENCE</scope>
    <source>
        <strain evidence="2">SAG 7.73</strain>
    </source>
</reference>
<name>A0A835W1A0_CHLIN</name>
<feature type="compositionally biased region" description="Acidic residues" evidence="1">
    <location>
        <begin position="195"/>
        <end position="227"/>
    </location>
</feature>
<sequence length="356" mass="37635">MAVAMAHHADFPQSQSGAQGGPFACRPESLLALLATRPASPDGCVIITLARSVVENLKARFANEIADTVAVSAKEYRGLFPSSPKRASGGSRFGIRLLPLEGDGADATALSSPRRVRRLEGVCGSADSPGRACSGGAGSPRPGSLPRRAVSGTSPTLAAKEDKDATAAVTAEAPGVQEHEDDEEEEASVAVASPEEGEDMTGEEEEVASVGQEEVEEMQEEVLEVEAEQPQPQPQRPWTGPCMPLYAHYHTTAPPPMPSAWLIDAATSRGAQPASEEPAAEEPAAEEQAQEQAEVEAEQPQPQSQGTWTGPCVPLYARYHTSAPPPQPTALLELLRARRAEQFKRLLRQWGLAAAA</sequence>
<dbReference type="Proteomes" id="UP000650467">
    <property type="component" value="Unassembled WGS sequence"/>
</dbReference>
<evidence type="ECO:0000313" key="2">
    <source>
        <dbReference type="EMBL" id="KAG2436887.1"/>
    </source>
</evidence>
<evidence type="ECO:0000313" key="3">
    <source>
        <dbReference type="Proteomes" id="UP000650467"/>
    </source>
</evidence>
<proteinExistence type="predicted"/>
<comment type="caution">
    <text evidence="2">The sequence shown here is derived from an EMBL/GenBank/DDBJ whole genome shotgun (WGS) entry which is preliminary data.</text>
</comment>
<evidence type="ECO:0000256" key="1">
    <source>
        <dbReference type="SAM" id="MobiDB-lite"/>
    </source>
</evidence>
<feature type="compositionally biased region" description="Acidic residues" evidence="1">
    <location>
        <begin position="278"/>
        <end position="297"/>
    </location>
</feature>
<dbReference type="EMBL" id="JAEHOC010000012">
    <property type="protein sequence ID" value="KAG2436887.1"/>
    <property type="molecule type" value="Genomic_DNA"/>
</dbReference>
<feature type="region of interest" description="Disordered" evidence="1">
    <location>
        <begin position="122"/>
        <end position="327"/>
    </location>
</feature>
<organism evidence="2 3">
    <name type="scientific">Chlamydomonas incerta</name>
    <dbReference type="NCBI Taxonomy" id="51695"/>
    <lineage>
        <taxon>Eukaryota</taxon>
        <taxon>Viridiplantae</taxon>
        <taxon>Chlorophyta</taxon>
        <taxon>core chlorophytes</taxon>
        <taxon>Chlorophyceae</taxon>
        <taxon>CS clade</taxon>
        <taxon>Chlamydomonadales</taxon>
        <taxon>Chlamydomonadaceae</taxon>
        <taxon>Chlamydomonas</taxon>
    </lineage>
</organism>
<dbReference type="AlphaFoldDB" id="A0A835W1A0"/>